<protein>
    <recommendedName>
        <fullName evidence="1">DUF7605 domain-containing protein</fullName>
    </recommendedName>
</protein>
<feature type="domain" description="DUF7605" evidence="1">
    <location>
        <begin position="285"/>
        <end position="319"/>
    </location>
</feature>
<organism evidence="2 3">
    <name type="scientific">Staphylotrichum longicolle</name>
    <dbReference type="NCBI Taxonomy" id="669026"/>
    <lineage>
        <taxon>Eukaryota</taxon>
        <taxon>Fungi</taxon>
        <taxon>Dikarya</taxon>
        <taxon>Ascomycota</taxon>
        <taxon>Pezizomycotina</taxon>
        <taxon>Sordariomycetes</taxon>
        <taxon>Sordariomycetidae</taxon>
        <taxon>Sordariales</taxon>
        <taxon>Chaetomiaceae</taxon>
        <taxon>Staphylotrichum</taxon>
    </lineage>
</organism>
<dbReference type="PANTHER" id="PTHR36681:SF3">
    <property type="entry name" value="NUCLEAR GTPASE, GERMINAL CENTER-ASSOCIATED, TANDEM DUPLICATE 3"/>
    <property type="match status" value="1"/>
</dbReference>
<dbReference type="Proteomes" id="UP001197093">
    <property type="component" value="Unassembled WGS sequence"/>
</dbReference>
<evidence type="ECO:0000259" key="1">
    <source>
        <dbReference type="Pfam" id="PF24564"/>
    </source>
</evidence>
<gene>
    <name evidence="2" type="ORF">NEMBOFW57_009059</name>
</gene>
<name>A0AAD4ET76_9PEZI</name>
<dbReference type="PANTHER" id="PTHR36681">
    <property type="entry name" value="NUCLEAR GTPASE, GERMINAL CENTER-ASSOCIATED, TANDEM DUPLICATE 3"/>
    <property type="match status" value="1"/>
</dbReference>
<dbReference type="EMBL" id="JAHCVI010000004">
    <property type="protein sequence ID" value="KAG7286745.1"/>
    <property type="molecule type" value="Genomic_DNA"/>
</dbReference>
<dbReference type="InterPro" id="IPR056024">
    <property type="entry name" value="DUF7605"/>
</dbReference>
<evidence type="ECO:0000313" key="2">
    <source>
        <dbReference type="EMBL" id="KAG7286745.1"/>
    </source>
</evidence>
<dbReference type="AlphaFoldDB" id="A0AAD4ET76"/>
<accession>A0AAD4ET76</accession>
<evidence type="ECO:0000313" key="3">
    <source>
        <dbReference type="Proteomes" id="UP001197093"/>
    </source>
</evidence>
<comment type="caution">
    <text evidence="2">The sequence shown here is derived from an EMBL/GenBank/DDBJ whole genome shotgun (WGS) entry which is preliminary data.</text>
</comment>
<proteinExistence type="predicted"/>
<dbReference type="Pfam" id="PF24564">
    <property type="entry name" value="DUF7605"/>
    <property type="match status" value="1"/>
</dbReference>
<reference evidence="2" key="1">
    <citation type="submission" date="2023-02" db="EMBL/GenBank/DDBJ databases">
        <authorList>
            <person name="Palmer J.M."/>
        </authorList>
    </citation>
    <scope>NUCLEOTIDE SEQUENCE</scope>
    <source>
        <strain evidence="2">FW57</strain>
    </source>
</reference>
<sequence length="399" mass="44935">MIVKDSLEECSDLLMSLTSVSGDAQGPEAWPYIKKIRSDEGVKKVFDLARQARLSNVSIICTKSDDIRADEALRDWGGAEASRIQRRIDNLATAEEESSTIRDRLDELRELGDEIEDDEKFEKECLYEELDQLKLQRHLITTRNALVQSELHHLYRNDIQGGDLHVFCASNVLYWENRHLRSRDRAIRFLELSGIIAIRRHCMALVSESQLRLATAYVRDDIPKLLSSIELWVDSGAGTADAEKKQAVREALDGFGDSLRTSAEFASGQRVPFELVRFGRVGITGMEASYSSANRESGGGSWGRKKSIINGALRNEQLFTEVMSKFKNKFEDLATQLETDAWALVQDHLRGIEGTLDMVRSENIALESERDPAFRARVADEVRSAVQAIERIRVTVGTA</sequence>
<keyword evidence="3" id="KW-1185">Reference proteome</keyword>